<organism evidence="10 11">
    <name type="scientific">Lysinibacillus composti</name>
    <dbReference type="NCBI Taxonomy" id="720633"/>
    <lineage>
        <taxon>Bacteria</taxon>
        <taxon>Bacillati</taxon>
        <taxon>Bacillota</taxon>
        <taxon>Bacilli</taxon>
        <taxon>Bacillales</taxon>
        <taxon>Bacillaceae</taxon>
        <taxon>Lysinibacillus</taxon>
    </lineage>
</organism>
<dbReference type="Pfam" id="PF05504">
    <property type="entry name" value="Spore_GerAC"/>
    <property type="match status" value="1"/>
</dbReference>
<comment type="caution">
    <text evidence="10">The sequence shown here is derived from an EMBL/GenBank/DDBJ whole genome shotgun (WGS) entry which is preliminary data.</text>
</comment>
<evidence type="ECO:0000256" key="7">
    <source>
        <dbReference type="ARBA" id="ARBA00023288"/>
    </source>
</evidence>
<feature type="domain" description="Spore germination protein N-terminal" evidence="9">
    <location>
        <begin position="31"/>
        <end position="197"/>
    </location>
</feature>
<keyword evidence="3" id="KW-0309">Germination</keyword>
<evidence type="ECO:0000256" key="1">
    <source>
        <dbReference type="ARBA" id="ARBA00004635"/>
    </source>
</evidence>
<dbReference type="InterPro" id="IPR038501">
    <property type="entry name" value="Spore_GerAC_C_sf"/>
</dbReference>
<dbReference type="Proteomes" id="UP000274033">
    <property type="component" value="Unassembled WGS sequence"/>
</dbReference>
<keyword evidence="5" id="KW-0472">Membrane</keyword>
<dbReference type="PANTHER" id="PTHR35789">
    <property type="entry name" value="SPORE GERMINATION PROTEIN B3"/>
    <property type="match status" value="1"/>
</dbReference>
<dbReference type="PROSITE" id="PS51257">
    <property type="entry name" value="PROKAR_LIPOPROTEIN"/>
    <property type="match status" value="1"/>
</dbReference>
<comment type="subcellular location">
    <subcellularLocation>
        <location evidence="1">Membrane</location>
        <topology evidence="1">Lipid-anchor</topology>
    </subcellularLocation>
</comment>
<evidence type="ECO:0000313" key="10">
    <source>
        <dbReference type="EMBL" id="RQW73791.1"/>
    </source>
</evidence>
<evidence type="ECO:0000256" key="3">
    <source>
        <dbReference type="ARBA" id="ARBA00022544"/>
    </source>
</evidence>
<evidence type="ECO:0000256" key="2">
    <source>
        <dbReference type="ARBA" id="ARBA00007886"/>
    </source>
</evidence>
<dbReference type="InterPro" id="IPR046953">
    <property type="entry name" value="Spore_GerAC-like_C"/>
</dbReference>
<sequence>MKAAGETTLKKPTLIILIFCCTVLLVGCSEERILERLSLPTLIGYDVNEENTEITTTAVIRQVSPEFESRIEIQSATAPTSKGTRIDTNLKTSRKLMAGQLRVILLSENLAKNGIEGALHTTMMNSEISTSVYLAVVEGDTKDLLEYQFPSIKDIGQHIFSLIDQNVDERLTVSSTVHEVSRDLYSPYKNTVIPIIKRQEESIMIKDVGLFHKGKLVGKLPSKDVFYILLARKDVEQGTLELLLPKDGFDIDDSKQELQIDKLPIAIDSLDSKRSIKIVNSDTPEFDLTIKADCRLLEIHRSVEISKMEDLKKIEEAVNKEIKKELERVIKYGQEVGSDVFGFGDYYFTHTRNPHITEEEWSEKFKNMKVNIKTDIRVLRNGVFE</sequence>
<accession>A0A3N9UBM5</accession>
<proteinExistence type="inferred from homology"/>
<name>A0A3N9UBM5_9BACI</name>
<dbReference type="AlphaFoldDB" id="A0A3N9UBM5"/>
<evidence type="ECO:0000256" key="4">
    <source>
        <dbReference type="ARBA" id="ARBA00022729"/>
    </source>
</evidence>
<comment type="similarity">
    <text evidence="2">Belongs to the GerABKC lipoprotein family.</text>
</comment>
<dbReference type="Pfam" id="PF25198">
    <property type="entry name" value="Spore_GerAC_N"/>
    <property type="match status" value="1"/>
</dbReference>
<dbReference type="EMBL" id="RRCT01000015">
    <property type="protein sequence ID" value="RQW73791.1"/>
    <property type="molecule type" value="Genomic_DNA"/>
</dbReference>
<dbReference type="InterPro" id="IPR057336">
    <property type="entry name" value="GerAC_N"/>
</dbReference>
<dbReference type="GO" id="GO:0016020">
    <property type="term" value="C:membrane"/>
    <property type="evidence" value="ECO:0007669"/>
    <property type="project" value="UniProtKB-SubCell"/>
</dbReference>
<dbReference type="Gene3D" id="3.30.300.210">
    <property type="entry name" value="Nutrient germinant receptor protein C, domain 3"/>
    <property type="match status" value="1"/>
</dbReference>
<evidence type="ECO:0000313" key="11">
    <source>
        <dbReference type="Proteomes" id="UP000274033"/>
    </source>
</evidence>
<gene>
    <name evidence="10" type="ORF">EBB45_14535</name>
</gene>
<dbReference type="InterPro" id="IPR008844">
    <property type="entry name" value="Spore_GerAC-like"/>
</dbReference>
<reference evidence="10 11" key="1">
    <citation type="journal article" date="2013" name="J. Microbiol.">
        <title>Lysinibacillus chungkukjangi sp. nov., isolated from Chungkukjang, Korean fermented soybean food.</title>
        <authorList>
            <person name="Kim S.J."/>
            <person name="Jang Y.H."/>
            <person name="Hamada M."/>
            <person name="Ahn J.H."/>
            <person name="Weon H.Y."/>
            <person name="Suzuki K."/>
            <person name="Whang K.S."/>
            <person name="Kwon S.W."/>
        </authorList>
    </citation>
    <scope>NUCLEOTIDE SEQUENCE [LARGE SCALE GENOMIC DNA]</scope>
    <source>
        <strain evidence="10 11">MCCC 1A12701</strain>
    </source>
</reference>
<keyword evidence="4" id="KW-0732">Signal</keyword>
<dbReference type="NCBIfam" id="TIGR02887">
    <property type="entry name" value="spore_ger_x_C"/>
    <property type="match status" value="1"/>
</dbReference>
<keyword evidence="6" id="KW-0564">Palmitate</keyword>
<keyword evidence="7" id="KW-0449">Lipoprotein</keyword>
<evidence type="ECO:0000259" key="9">
    <source>
        <dbReference type="Pfam" id="PF25198"/>
    </source>
</evidence>
<protein>
    <submittedName>
        <fullName evidence="10">Ger(X)C family spore germination protein</fullName>
    </submittedName>
</protein>
<evidence type="ECO:0000259" key="8">
    <source>
        <dbReference type="Pfam" id="PF05504"/>
    </source>
</evidence>
<feature type="domain" description="Spore germination GerAC-like C-terminal" evidence="8">
    <location>
        <begin position="208"/>
        <end position="382"/>
    </location>
</feature>
<dbReference type="GO" id="GO:0009847">
    <property type="term" value="P:spore germination"/>
    <property type="evidence" value="ECO:0007669"/>
    <property type="project" value="InterPro"/>
</dbReference>
<dbReference type="PANTHER" id="PTHR35789:SF1">
    <property type="entry name" value="SPORE GERMINATION PROTEIN B3"/>
    <property type="match status" value="1"/>
</dbReference>
<evidence type="ECO:0000256" key="5">
    <source>
        <dbReference type="ARBA" id="ARBA00023136"/>
    </source>
</evidence>
<evidence type="ECO:0000256" key="6">
    <source>
        <dbReference type="ARBA" id="ARBA00023139"/>
    </source>
</evidence>
<keyword evidence="11" id="KW-1185">Reference proteome</keyword>